<protein>
    <submittedName>
        <fullName evidence="1">Uncharacterized protein</fullName>
    </submittedName>
</protein>
<dbReference type="Proteomes" id="UP000601099">
    <property type="component" value="Unassembled WGS sequence"/>
</dbReference>
<dbReference type="RefSeq" id="WP_196956073.1">
    <property type="nucleotide sequence ID" value="NZ_JADWYK010000010.1"/>
</dbReference>
<accession>A0ABS0L4H5</accession>
<organism evidence="1 2">
    <name type="scientific">Hymenobacter guriensis</name>
    <dbReference type="NCBI Taxonomy" id="2793065"/>
    <lineage>
        <taxon>Bacteria</taxon>
        <taxon>Pseudomonadati</taxon>
        <taxon>Bacteroidota</taxon>
        <taxon>Cytophagia</taxon>
        <taxon>Cytophagales</taxon>
        <taxon>Hymenobacteraceae</taxon>
        <taxon>Hymenobacter</taxon>
    </lineage>
</organism>
<dbReference type="EMBL" id="JADWYK010000010">
    <property type="protein sequence ID" value="MBG8555053.1"/>
    <property type="molecule type" value="Genomic_DNA"/>
</dbReference>
<reference evidence="1 2" key="1">
    <citation type="submission" date="2020-11" db="EMBL/GenBank/DDBJ databases">
        <title>Hymenobacter sp.</title>
        <authorList>
            <person name="Kim M.K."/>
        </authorList>
    </citation>
    <scope>NUCLEOTIDE SEQUENCE [LARGE SCALE GENOMIC DNA]</scope>
    <source>
        <strain evidence="1 2">BT594</strain>
    </source>
</reference>
<evidence type="ECO:0000313" key="2">
    <source>
        <dbReference type="Proteomes" id="UP000601099"/>
    </source>
</evidence>
<comment type="caution">
    <text evidence="1">The sequence shown here is derived from an EMBL/GenBank/DDBJ whole genome shotgun (WGS) entry which is preliminary data.</text>
</comment>
<evidence type="ECO:0000313" key="1">
    <source>
        <dbReference type="EMBL" id="MBG8555053.1"/>
    </source>
</evidence>
<gene>
    <name evidence="1" type="ORF">I5L79_15980</name>
</gene>
<keyword evidence="2" id="KW-1185">Reference proteome</keyword>
<sequence length="124" mass="13639">MSQHHFTTQIVQAASLASEALPYVGQPAQIRCGFDRPLLQFFLSILAQPDTEAEDSLYDSLFEVGGGLAEAEQIEQVCKHFGVCLPVGLVSQLQAEERQNIGNRVVMWDAGGFQVQYEETPLAL</sequence>
<name>A0ABS0L4H5_9BACT</name>
<proteinExistence type="predicted"/>